<keyword evidence="3" id="KW-1185">Reference proteome</keyword>
<organism evidence="2 3">
    <name type="scientific">Allocoprobacillus halotolerans</name>
    <dbReference type="NCBI Taxonomy" id="2944914"/>
    <lineage>
        <taxon>Bacteria</taxon>
        <taxon>Bacillati</taxon>
        <taxon>Bacillota</taxon>
        <taxon>Erysipelotrichia</taxon>
        <taxon>Erysipelotrichales</taxon>
        <taxon>Erysipelotrichaceae</taxon>
        <taxon>Allocoprobacillus</taxon>
    </lineage>
</organism>
<feature type="transmembrane region" description="Helical" evidence="1">
    <location>
        <begin position="141"/>
        <end position="166"/>
    </location>
</feature>
<protein>
    <recommendedName>
        <fullName evidence="4">Rod shape-determining protein MreD</fullName>
    </recommendedName>
</protein>
<accession>A0ABY5I026</accession>
<gene>
    <name evidence="2" type="ORF">NMU03_13955</name>
</gene>
<evidence type="ECO:0000256" key="1">
    <source>
        <dbReference type="SAM" id="Phobius"/>
    </source>
</evidence>
<feature type="transmembrane region" description="Helical" evidence="1">
    <location>
        <begin position="9"/>
        <end position="31"/>
    </location>
</feature>
<dbReference type="Proteomes" id="UP001060112">
    <property type="component" value="Chromosome"/>
</dbReference>
<proteinExistence type="predicted"/>
<dbReference type="EMBL" id="CP101620">
    <property type="protein sequence ID" value="UTY38697.1"/>
    <property type="molecule type" value="Genomic_DNA"/>
</dbReference>
<feature type="transmembrane region" description="Helical" evidence="1">
    <location>
        <begin position="37"/>
        <end position="55"/>
    </location>
</feature>
<evidence type="ECO:0000313" key="3">
    <source>
        <dbReference type="Proteomes" id="UP001060112"/>
    </source>
</evidence>
<keyword evidence="1" id="KW-0472">Membrane</keyword>
<evidence type="ECO:0000313" key="2">
    <source>
        <dbReference type="EMBL" id="UTY38697.1"/>
    </source>
</evidence>
<feature type="transmembrane region" description="Helical" evidence="1">
    <location>
        <begin position="108"/>
        <end position="129"/>
    </location>
</feature>
<name>A0ABY5I026_9FIRM</name>
<feature type="transmembrane region" description="Helical" evidence="1">
    <location>
        <begin position="67"/>
        <end position="96"/>
    </location>
</feature>
<sequence>MRRRVQDSYLVKCFLIVFLCFVVDSTIHYFLPYNFTKTGITIIPCLGLMMFALLVRTIEAGAERYFFATLCSVYYSIVYANSLAIYILIYCLIAFVRSYLFKLDTLNIVESMLFCILTIFAQESIVYWLMWITNMTRYPMVSFVVMQLLPTLLFNGILSIGIYWIYNKVKIEVE</sequence>
<reference evidence="2" key="1">
    <citation type="submission" date="2022-07" db="EMBL/GenBank/DDBJ databases">
        <title>Faecal culturing of patients with breast cancer.</title>
        <authorList>
            <person name="Teng N.M.Y."/>
            <person name="Kiu R."/>
            <person name="Evans R."/>
            <person name="Baker D.J."/>
            <person name="Zenner C."/>
            <person name="Robinson S.D."/>
            <person name="Hall L.J."/>
        </authorList>
    </citation>
    <scope>NUCLEOTIDE SEQUENCE</scope>
    <source>
        <strain evidence="2">LH1062</strain>
    </source>
</reference>
<keyword evidence="1" id="KW-0812">Transmembrane</keyword>
<keyword evidence="1" id="KW-1133">Transmembrane helix</keyword>
<dbReference type="RefSeq" id="WP_290139191.1">
    <property type="nucleotide sequence ID" value="NZ_CP101620.1"/>
</dbReference>
<evidence type="ECO:0008006" key="4">
    <source>
        <dbReference type="Google" id="ProtNLM"/>
    </source>
</evidence>